<evidence type="ECO:0000313" key="2">
    <source>
        <dbReference type="EMBL" id="KAA0042367.1"/>
    </source>
</evidence>
<dbReference type="EMBL" id="SSTE01016125">
    <property type="protein sequence ID" value="KAA0042367.1"/>
    <property type="molecule type" value="Genomic_DNA"/>
</dbReference>
<name>A0A5A7TKY0_CUCMM</name>
<gene>
    <name evidence="3" type="ORF">E5676_scaffold477G00690</name>
    <name evidence="2" type="ORF">E6C27_scaffold795G00790</name>
</gene>
<dbReference type="EMBL" id="SSTD01008482">
    <property type="protein sequence ID" value="TYK15486.1"/>
    <property type="molecule type" value="Genomic_DNA"/>
</dbReference>
<feature type="region of interest" description="Disordered" evidence="1">
    <location>
        <begin position="42"/>
        <end position="64"/>
    </location>
</feature>
<evidence type="ECO:0000313" key="5">
    <source>
        <dbReference type="Proteomes" id="UP000321947"/>
    </source>
</evidence>
<comment type="caution">
    <text evidence="2">The sequence shown here is derived from an EMBL/GenBank/DDBJ whole genome shotgun (WGS) entry which is preliminary data.</text>
</comment>
<dbReference type="Proteomes" id="UP000321393">
    <property type="component" value="Unassembled WGS sequence"/>
</dbReference>
<accession>A0A5A7TKY0</accession>
<dbReference type="AlphaFoldDB" id="A0A5A7TKY0"/>
<protein>
    <submittedName>
        <fullName evidence="2">Retrotransposon protein</fullName>
    </submittedName>
</protein>
<sequence>MWGRMSLLGTRDLPLAMKMIKILTMFSQGLNMSPDEFVASRHERLGDGRNASSRSKRKRRSQPVETTNIIQNVMEYANSQLNYIANWPILRNQNASATQEEVVRQLQAILKLSRIEVLLYAYLYA</sequence>
<organism evidence="2 4">
    <name type="scientific">Cucumis melo var. makuwa</name>
    <name type="common">Oriental melon</name>
    <dbReference type="NCBI Taxonomy" id="1194695"/>
    <lineage>
        <taxon>Eukaryota</taxon>
        <taxon>Viridiplantae</taxon>
        <taxon>Streptophyta</taxon>
        <taxon>Embryophyta</taxon>
        <taxon>Tracheophyta</taxon>
        <taxon>Spermatophyta</taxon>
        <taxon>Magnoliopsida</taxon>
        <taxon>eudicotyledons</taxon>
        <taxon>Gunneridae</taxon>
        <taxon>Pentapetalae</taxon>
        <taxon>rosids</taxon>
        <taxon>fabids</taxon>
        <taxon>Cucurbitales</taxon>
        <taxon>Cucurbitaceae</taxon>
        <taxon>Benincaseae</taxon>
        <taxon>Cucumis</taxon>
    </lineage>
</organism>
<evidence type="ECO:0000256" key="1">
    <source>
        <dbReference type="SAM" id="MobiDB-lite"/>
    </source>
</evidence>
<dbReference type="Proteomes" id="UP000321947">
    <property type="component" value="Unassembled WGS sequence"/>
</dbReference>
<evidence type="ECO:0000313" key="3">
    <source>
        <dbReference type="EMBL" id="TYK15486.1"/>
    </source>
</evidence>
<proteinExistence type="predicted"/>
<reference evidence="4 5" key="1">
    <citation type="submission" date="2019-08" db="EMBL/GenBank/DDBJ databases">
        <title>Draft genome sequences of two oriental melons (Cucumis melo L. var makuwa).</title>
        <authorList>
            <person name="Kwon S.-Y."/>
        </authorList>
    </citation>
    <scope>NUCLEOTIDE SEQUENCE [LARGE SCALE GENOMIC DNA]</scope>
    <source>
        <strain evidence="5">cv. Chang Bougi</strain>
        <strain evidence="4">cv. SW 3</strain>
        <tissue evidence="2">Leaf</tissue>
    </source>
</reference>
<evidence type="ECO:0000313" key="4">
    <source>
        <dbReference type="Proteomes" id="UP000321393"/>
    </source>
</evidence>